<dbReference type="VEuPathDB" id="FungiDB:JI435_400390"/>
<dbReference type="AlphaFoldDB" id="A0A7U2EP48"/>
<reference evidence="2" key="1">
    <citation type="journal article" date="2021" name="BMC Genomics">
        <title>Chromosome-level genome assembly and manually-curated proteome of model necrotroph Parastagonospora nodorum Sn15 reveals a genome-wide trove of candidate effector homologs, and redundancy of virulence-related functions within an accessory chromosome.</title>
        <authorList>
            <person name="Bertazzoni S."/>
            <person name="Jones D.A.B."/>
            <person name="Phan H.T."/>
            <person name="Tan K.-C."/>
            <person name="Hane J.K."/>
        </authorList>
    </citation>
    <scope>NUCLEOTIDE SEQUENCE [LARGE SCALE GENOMIC DNA]</scope>
    <source>
        <strain evidence="2">SN15 / ATCC MYA-4574 / FGSC 10173)</strain>
    </source>
</reference>
<proteinExistence type="predicted"/>
<dbReference type="OrthoDB" id="10478632at2759"/>
<name>A0A7U2EP48_PHANO</name>
<evidence type="ECO:0000313" key="1">
    <source>
        <dbReference type="EMBL" id="QRC90392.1"/>
    </source>
</evidence>
<organism evidence="1 2">
    <name type="scientific">Phaeosphaeria nodorum (strain SN15 / ATCC MYA-4574 / FGSC 10173)</name>
    <name type="common">Glume blotch fungus</name>
    <name type="synonym">Parastagonospora nodorum</name>
    <dbReference type="NCBI Taxonomy" id="321614"/>
    <lineage>
        <taxon>Eukaryota</taxon>
        <taxon>Fungi</taxon>
        <taxon>Dikarya</taxon>
        <taxon>Ascomycota</taxon>
        <taxon>Pezizomycotina</taxon>
        <taxon>Dothideomycetes</taxon>
        <taxon>Pleosporomycetidae</taxon>
        <taxon>Pleosporales</taxon>
        <taxon>Pleosporineae</taxon>
        <taxon>Phaeosphaeriaceae</taxon>
        <taxon>Parastagonospora</taxon>
    </lineage>
</organism>
<sequence length="126" mass="13559">MLWRADGTRDVIHCGLCRLPNLEKTDALFLPAACHVTFAVSARTLWSCGWSLFPGSPNTVKPLASSSLRHVPFSDAPSFETGSLAPKTAAKLMQPALEPQALRRSDRIQTNVPSSSGLTCLASGFF</sequence>
<protein>
    <submittedName>
        <fullName evidence="1">Uncharacterized protein</fullName>
    </submittedName>
</protein>
<evidence type="ECO:0000313" key="2">
    <source>
        <dbReference type="Proteomes" id="UP000663193"/>
    </source>
</evidence>
<dbReference type="EMBL" id="CP069023">
    <property type="protein sequence ID" value="QRC90392.1"/>
    <property type="molecule type" value="Genomic_DNA"/>
</dbReference>
<keyword evidence="2" id="KW-1185">Reference proteome</keyword>
<gene>
    <name evidence="1" type="ORF">JI435_400390</name>
</gene>
<dbReference type="Proteomes" id="UP000663193">
    <property type="component" value="Chromosome 1"/>
</dbReference>
<accession>A0A7U2EP48</accession>